<feature type="signal peptide" evidence="3">
    <location>
        <begin position="1"/>
        <end position="19"/>
    </location>
</feature>
<dbReference type="PANTHER" id="PTHR43343">
    <property type="entry name" value="PEPTIDASE S12"/>
    <property type="match status" value="1"/>
</dbReference>
<dbReference type="PANTHER" id="PTHR43343:SF3">
    <property type="entry name" value="PROTEASE DO-LIKE 8, CHLOROPLASTIC"/>
    <property type="match status" value="1"/>
</dbReference>
<dbReference type="InterPro" id="IPR051201">
    <property type="entry name" value="Chloro_Bact_Ser_Proteases"/>
</dbReference>
<dbReference type="HOGENOM" id="CLU_020120_1_1_0"/>
<dbReference type="PRINTS" id="PR00834">
    <property type="entry name" value="PROTEASES2C"/>
</dbReference>
<evidence type="ECO:0000256" key="1">
    <source>
        <dbReference type="ARBA" id="ARBA00022670"/>
    </source>
</evidence>
<dbReference type="Pfam" id="PF13180">
    <property type="entry name" value="PDZ_2"/>
    <property type="match status" value="1"/>
</dbReference>
<evidence type="ECO:0000313" key="5">
    <source>
        <dbReference type="EMBL" id="ADE54336.1"/>
    </source>
</evidence>
<dbReference type="KEGG" id="caa:Caka_1316"/>
<dbReference type="GO" id="GO:0004252">
    <property type="term" value="F:serine-type endopeptidase activity"/>
    <property type="evidence" value="ECO:0007669"/>
    <property type="project" value="InterPro"/>
</dbReference>
<keyword evidence="1" id="KW-0645">Protease</keyword>
<dbReference type="STRING" id="583355.Caka_1316"/>
<dbReference type="PROSITE" id="PS50106">
    <property type="entry name" value="PDZ"/>
    <property type="match status" value="1"/>
</dbReference>
<dbReference type="InterPro" id="IPR001940">
    <property type="entry name" value="Peptidase_S1C"/>
</dbReference>
<dbReference type="OrthoDB" id="9758917at2"/>
<proteinExistence type="predicted"/>
<evidence type="ECO:0000256" key="3">
    <source>
        <dbReference type="SAM" id="SignalP"/>
    </source>
</evidence>
<keyword evidence="3" id="KW-0732">Signal</keyword>
<dbReference type="eggNOG" id="COG0265">
    <property type="taxonomic scope" value="Bacteria"/>
</dbReference>
<keyword evidence="2" id="KW-0378">Hydrolase</keyword>
<reference evidence="5 6" key="1">
    <citation type="journal article" date="2010" name="Stand. Genomic Sci.">
        <title>Complete genome sequence of Coraliomargarita akajimensis type strain (04OKA010-24).</title>
        <authorList>
            <person name="Mavromatis K."/>
            <person name="Abt B."/>
            <person name="Brambilla E."/>
            <person name="Lapidus A."/>
            <person name="Copeland A."/>
            <person name="Deshpande S."/>
            <person name="Nolan M."/>
            <person name="Lucas S."/>
            <person name="Tice H."/>
            <person name="Cheng J.F."/>
            <person name="Han C."/>
            <person name="Detter J.C."/>
            <person name="Woyke T."/>
            <person name="Goodwin L."/>
            <person name="Pitluck S."/>
            <person name="Held B."/>
            <person name="Brettin T."/>
            <person name="Tapia R."/>
            <person name="Ivanova N."/>
            <person name="Mikhailova N."/>
            <person name="Pati A."/>
            <person name="Liolios K."/>
            <person name="Chen A."/>
            <person name="Palaniappan K."/>
            <person name="Land M."/>
            <person name="Hauser L."/>
            <person name="Chang Y.J."/>
            <person name="Jeffries C.D."/>
            <person name="Rohde M."/>
            <person name="Goker M."/>
            <person name="Bristow J."/>
            <person name="Eisen J.A."/>
            <person name="Markowitz V."/>
            <person name="Hugenholtz P."/>
            <person name="Klenk H.P."/>
            <person name="Kyrpides N.C."/>
        </authorList>
    </citation>
    <scope>NUCLEOTIDE SEQUENCE [LARGE SCALE GENOMIC DNA]</scope>
    <source>
        <strain evidence="6">DSM 45221 / IAM 15411 / JCM 23193 / KCTC 12865</strain>
    </source>
</reference>
<dbReference type="RefSeq" id="WP_013043058.1">
    <property type="nucleotide sequence ID" value="NC_014008.1"/>
</dbReference>
<gene>
    <name evidence="5" type="ordered locus">Caka_1316</name>
</gene>
<accession>D5EIT7</accession>
<dbReference type="Pfam" id="PF13365">
    <property type="entry name" value="Trypsin_2"/>
    <property type="match status" value="1"/>
</dbReference>
<dbReference type="InterPro" id="IPR001478">
    <property type="entry name" value="PDZ"/>
</dbReference>
<keyword evidence="6" id="KW-1185">Reference proteome</keyword>
<evidence type="ECO:0000259" key="4">
    <source>
        <dbReference type="PROSITE" id="PS50106"/>
    </source>
</evidence>
<dbReference type="SUPFAM" id="SSF50156">
    <property type="entry name" value="PDZ domain-like"/>
    <property type="match status" value="2"/>
</dbReference>
<dbReference type="EMBL" id="CP001998">
    <property type="protein sequence ID" value="ADE54336.1"/>
    <property type="molecule type" value="Genomic_DNA"/>
</dbReference>
<feature type="domain" description="PDZ" evidence="4">
    <location>
        <begin position="275"/>
        <end position="371"/>
    </location>
</feature>
<dbReference type="AlphaFoldDB" id="D5EIT7"/>
<dbReference type="SMART" id="SM00228">
    <property type="entry name" value="PDZ"/>
    <property type="match status" value="1"/>
</dbReference>
<protein>
    <submittedName>
        <fullName evidence="5">Peptidase S1 and S6 chymotrypsin/Hap</fullName>
    </submittedName>
</protein>
<dbReference type="InterPro" id="IPR009003">
    <property type="entry name" value="Peptidase_S1_PA"/>
</dbReference>
<dbReference type="Gene3D" id="2.40.10.120">
    <property type="match status" value="1"/>
</dbReference>
<evidence type="ECO:0000256" key="2">
    <source>
        <dbReference type="ARBA" id="ARBA00022801"/>
    </source>
</evidence>
<sequence>MRHLLLVLPILLCVLGCSASESVDGRFPELALDERPLDREDPNFRTSFAPQLKPAREAVVSVYTANVVRVYRRRGIDPREELLRRFYGMPRSRADTELEERWQAGGMGSGVVISPDGYIMTNSHVISDQEGDEADAVLVTLNDGRELEAKLIGRDPDSDLAVIKVDAEGLPTLPIADSEHLEVGDIVFAIGNPMGVGLTITQGIVSATGRSNLAILGKSGYEAFIQTDASINPGNSGGALVDAYGRLIGINTAILSRTGGNIGIGFAIPSTFARDIALRLMRDGEIRRGVFGASAESLNADYVELFELNSANGALIQSVEPRLPAALAGMKPGDVVVALDGEVIHTATELRLKVALYAPGDELVFRVIREAKELEIKVRLTDPNDPFGTGVRNGQLLPGVFVSVLDDEVRERFGIDPALGGLLVTSVLENSPYREGFPEAAVILEINGRVPESLDEGISLINARKVSRLYIYFKGQRRYLSVRVD</sequence>
<evidence type="ECO:0000313" key="6">
    <source>
        <dbReference type="Proteomes" id="UP000000925"/>
    </source>
</evidence>
<name>D5EIT7_CORAD</name>
<dbReference type="Proteomes" id="UP000000925">
    <property type="component" value="Chromosome"/>
</dbReference>
<dbReference type="InterPro" id="IPR036034">
    <property type="entry name" value="PDZ_sf"/>
</dbReference>
<dbReference type="SUPFAM" id="SSF50494">
    <property type="entry name" value="Trypsin-like serine proteases"/>
    <property type="match status" value="1"/>
</dbReference>
<dbReference type="GO" id="GO:0006508">
    <property type="term" value="P:proteolysis"/>
    <property type="evidence" value="ECO:0007669"/>
    <property type="project" value="UniProtKB-KW"/>
</dbReference>
<organism evidence="5 6">
    <name type="scientific">Coraliomargarita akajimensis (strain DSM 45221 / IAM 15411 / JCM 23193 / KCTC 12865 / 04OKA010-24)</name>
    <dbReference type="NCBI Taxonomy" id="583355"/>
    <lineage>
        <taxon>Bacteria</taxon>
        <taxon>Pseudomonadati</taxon>
        <taxon>Verrucomicrobiota</taxon>
        <taxon>Opitutia</taxon>
        <taxon>Puniceicoccales</taxon>
        <taxon>Coraliomargaritaceae</taxon>
        <taxon>Coraliomargarita</taxon>
    </lineage>
</organism>
<feature type="chain" id="PRO_5003070740" evidence="3">
    <location>
        <begin position="20"/>
        <end position="485"/>
    </location>
</feature>
<dbReference type="Gene3D" id="2.30.42.10">
    <property type="match status" value="2"/>
</dbReference>